<proteinExistence type="predicted"/>
<keyword evidence="4" id="KW-1185">Reference proteome</keyword>
<evidence type="ECO:0000256" key="2">
    <source>
        <dbReference type="SAM" id="SignalP"/>
    </source>
</evidence>
<keyword evidence="1" id="KW-0812">Transmembrane</keyword>
<feature type="signal peptide" evidence="2">
    <location>
        <begin position="1"/>
        <end position="19"/>
    </location>
</feature>
<dbReference type="AlphaFoldDB" id="A0A1N7N4B9"/>
<gene>
    <name evidence="3" type="ORF">SAMN05421760_10834</name>
</gene>
<reference evidence="4" key="1">
    <citation type="submission" date="2017-01" db="EMBL/GenBank/DDBJ databases">
        <authorList>
            <person name="Varghese N."/>
            <person name="Submissions S."/>
        </authorList>
    </citation>
    <scope>NUCLEOTIDE SEQUENCE [LARGE SCALE GENOMIC DNA]</scope>
    <source>
        <strain evidence="4">DSM 22306</strain>
    </source>
</reference>
<feature type="chain" id="PRO_5009943586" evidence="2">
    <location>
        <begin position="20"/>
        <end position="175"/>
    </location>
</feature>
<keyword evidence="1" id="KW-0472">Membrane</keyword>
<dbReference type="EMBL" id="FTOE01000008">
    <property type="protein sequence ID" value="SIS93180.1"/>
    <property type="molecule type" value="Genomic_DNA"/>
</dbReference>
<evidence type="ECO:0000313" key="3">
    <source>
        <dbReference type="EMBL" id="SIS93180.1"/>
    </source>
</evidence>
<evidence type="ECO:0000256" key="1">
    <source>
        <dbReference type="SAM" id="Phobius"/>
    </source>
</evidence>
<feature type="transmembrane region" description="Helical" evidence="1">
    <location>
        <begin position="149"/>
        <end position="170"/>
    </location>
</feature>
<keyword evidence="2" id="KW-0732">Signal</keyword>
<dbReference type="Proteomes" id="UP000185999">
    <property type="component" value="Unassembled WGS sequence"/>
</dbReference>
<sequence length="175" mass="18593">MTKLLGILLLCSVFSSANASLTLMNAGDEVLDTNTNIIWMQDFTTANGRAGSWTSASNWAGSLTYAGNSTWQLSSKSEWEALTSAYGDLGPLLEFTNVGAGYYWTRGTRGYSTWKMRADGVSSLGDVRGFGNFVAVRSLTASDAATVSATVPVSATIWLFGFGLGLVGFVRKGRA</sequence>
<organism evidence="3 4">
    <name type="scientific">Neptunomonas antarctica</name>
    <dbReference type="NCBI Taxonomy" id="619304"/>
    <lineage>
        <taxon>Bacteria</taxon>
        <taxon>Pseudomonadati</taxon>
        <taxon>Pseudomonadota</taxon>
        <taxon>Gammaproteobacteria</taxon>
        <taxon>Oceanospirillales</taxon>
        <taxon>Oceanospirillaceae</taxon>
        <taxon>Neptunomonas</taxon>
    </lineage>
</organism>
<protein>
    <submittedName>
        <fullName evidence="3">PEP-CTERM protein-sorting domain-containing protein</fullName>
    </submittedName>
</protein>
<accession>A0A1N7N4B9</accession>
<evidence type="ECO:0000313" key="4">
    <source>
        <dbReference type="Proteomes" id="UP000185999"/>
    </source>
</evidence>
<name>A0A1N7N4B9_9GAMM</name>
<dbReference type="RefSeq" id="WP_054341202.1">
    <property type="nucleotide sequence ID" value="NZ_FTOE01000008.1"/>
</dbReference>
<keyword evidence="1" id="KW-1133">Transmembrane helix</keyword>